<evidence type="ECO:0000313" key="12">
    <source>
        <dbReference type="Proteomes" id="UP000433483"/>
    </source>
</evidence>
<dbReference type="Proteomes" id="UP000433483">
    <property type="component" value="Unassembled WGS sequence"/>
</dbReference>
<evidence type="ECO:0000313" key="18">
    <source>
        <dbReference type="Proteomes" id="UP000476176"/>
    </source>
</evidence>
<dbReference type="EMBL" id="QXGB01000022">
    <property type="protein sequence ID" value="KAE9236624.1"/>
    <property type="molecule type" value="Genomic_DNA"/>
</dbReference>
<dbReference type="EMBL" id="QXGD01000084">
    <property type="protein sequence ID" value="KAE9254030.1"/>
    <property type="molecule type" value="Genomic_DNA"/>
</dbReference>
<dbReference type="Proteomes" id="UP000476176">
    <property type="component" value="Unassembled WGS sequence"/>
</dbReference>
<dbReference type="Proteomes" id="UP000440367">
    <property type="component" value="Unassembled WGS sequence"/>
</dbReference>
<evidence type="ECO:0000313" key="15">
    <source>
        <dbReference type="Proteomes" id="UP000440732"/>
    </source>
</evidence>
<keyword evidence="12" id="KW-1185">Reference proteome</keyword>
<evidence type="ECO:0000313" key="5">
    <source>
        <dbReference type="EMBL" id="KAE9149577.1"/>
    </source>
</evidence>
<comment type="caution">
    <text evidence="2">The sequence shown here is derived from an EMBL/GenBank/DDBJ whole genome shotgun (WGS) entry which is preliminary data.</text>
</comment>
<evidence type="ECO:0000313" key="2">
    <source>
        <dbReference type="EMBL" id="KAE9020099.1"/>
    </source>
</evidence>
<gene>
    <name evidence="9" type="ORF">PF001_g6024</name>
    <name evidence="8" type="ORF">PF002_g3056</name>
    <name evidence="6" type="ORF">PF004_g11008</name>
    <name evidence="7" type="ORF">PF005_g988</name>
    <name evidence="5" type="ORF">PF006_g5946</name>
    <name evidence="4" type="ORF">PF007_g3042</name>
    <name evidence="10" type="ORF">PF008_g6040</name>
    <name evidence="1" type="ORF">PF009_g6995</name>
    <name evidence="3" type="ORF">PF010_g5953</name>
    <name evidence="2" type="ORF">PF011_g5561</name>
</gene>
<sequence>MTSKTHPRSGKRWSCFLTICTFGTNLWGDSTFRLTWNPINCCIMGHPTKTVGALRAGHWPVRVDVGLIQCSGAFSTYITSGAK</sequence>
<organism evidence="2 17">
    <name type="scientific">Phytophthora fragariae</name>
    <dbReference type="NCBI Taxonomy" id="53985"/>
    <lineage>
        <taxon>Eukaryota</taxon>
        <taxon>Sar</taxon>
        <taxon>Stramenopiles</taxon>
        <taxon>Oomycota</taxon>
        <taxon>Peronosporomycetes</taxon>
        <taxon>Peronosporales</taxon>
        <taxon>Peronosporaceae</taxon>
        <taxon>Phytophthora</taxon>
    </lineage>
</organism>
<dbReference type="EMBL" id="QXGC01000588">
    <property type="protein sequence ID" value="KAE9228697.1"/>
    <property type="molecule type" value="Genomic_DNA"/>
</dbReference>
<reference evidence="17 18" key="1">
    <citation type="submission" date="2018-09" db="EMBL/GenBank/DDBJ databases">
        <title>Genomic investigation of the strawberry pathogen Phytophthora fragariae indicates pathogenicity is determined by transcriptional variation in three key races.</title>
        <authorList>
            <person name="Adams T.M."/>
            <person name="Armitage A.D."/>
            <person name="Sobczyk M.K."/>
            <person name="Bates H.J."/>
            <person name="Dunwell J.M."/>
            <person name="Nellist C.F."/>
            <person name="Harrison R.J."/>
        </authorList>
    </citation>
    <scope>NUCLEOTIDE SEQUENCE [LARGE SCALE GENOMIC DNA]</scope>
    <source>
        <strain evidence="9 13">A4</strain>
        <strain evidence="8 14">BC-1</strain>
        <strain evidence="6 18">BC-23</strain>
        <strain evidence="7 12">NOV-27</strain>
        <strain evidence="5 15">NOV-5</strain>
        <strain evidence="4 16">NOV-71</strain>
        <strain evidence="10 19">NOV-77</strain>
        <strain evidence="1 11">NOV-9</strain>
        <strain evidence="3 20">ONT-3</strain>
        <strain evidence="2 17">SCRP245</strain>
    </source>
</reference>
<dbReference type="Proteomes" id="UP000437068">
    <property type="component" value="Unassembled WGS sequence"/>
</dbReference>
<evidence type="ECO:0000313" key="10">
    <source>
        <dbReference type="EMBL" id="KAE9351237.1"/>
    </source>
</evidence>
<dbReference type="Proteomes" id="UP000440732">
    <property type="component" value="Unassembled WGS sequence"/>
</dbReference>
<dbReference type="Proteomes" id="UP000488956">
    <property type="component" value="Unassembled WGS sequence"/>
</dbReference>
<dbReference type="EMBL" id="QXGE01000234">
    <property type="protein sequence ID" value="KAE9319163.1"/>
    <property type="molecule type" value="Genomic_DNA"/>
</dbReference>
<evidence type="ECO:0000313" key="4">
    <source>
        <dbReference type="EMBL" id="KAE9134163.1"/>
    </source>
</evidence>
<proteinExistence type="predicted"/>
<evidence type="ECO:0000313" key="17">
    <source>
        <dbReference type="Proteomes" id="UP000460718"/>
    </source>
</evidence>
<evidence type="ECO:0000313" key="9">
    <source>
        <dbReference type="EMBL" id="KAE9319163.1"/>
    </source>
</evidence>
<evidence type="ECO:0000313" key="20">
    <source>
        <dbReference type="Proteomes" id="UP000488956"/>
    </source>
</evidence>
<dbReference type="EMBL" id="QXFW01000220">
    <property type="protein sequence ID" value="KAE9020099.1"/>
    <property type="molecule type" value="Genomic_DNA"/>
</dbReference>
<evidence type="ECO:0000313" key="3">
    <source>
        <dbReference type="EMBL" id="KAE9124581.1"/>
    </source>
</evidence>
<dbReference type="Proteomes" id="UP000486351">
    <property type="component" value="Unassembled WGS sequence"/>
</dbReference>
<evidence type="ECO:0000313" key="19">
    <source>
        <dbReference type="Proteomes" id="UP000486351"/>
    </source>
</evidence>
<dbReference type="Proteomes" id="UP000441208">
    <property type="component" value="Unassembled WGS sequence"/>
</dbReference>
<dbReference type="EMBL" id="QXFX01000231">
    <property type="protein sequence ID" value="KAE9124581.1"/>
    <property type="molecule type" value="Genomic_DNA"/>
</dbReference>
<accession>A0A6A3LLM2</accession>
<dbReference type="EMBL" id="QXGA01000232">
    <property type="protein sequence ID" value="KAE9149577.1"/>
    <property type="molecule type" value="Genomic_DNA"/>
</dbReference>
<evidence type="ECO:0000313" key="13">
    <source>
        <dbReference type="Proteomes" id="UP000437068"/>
    </source>
</evidence>
<dbReference type="EMBL" id="QXFZ01000087">
    <property type="protein sequence ID" value="KAE9134163.1"/>
    <property type="molecule type" value="Genomic_DNA"/>
</dbReference>
<evidence type="ECO:0000313" key="16">
    <source>
        <dbReference type="Proteomes" id="UP000441208"/>
    </source>
</evidence>
<protein>
    <submittedName>
        <fullName evidence="2">Uncharacterized protein</fullName>
    </submittedName>
</protein>
<evidence type="ECO:0000313" key="6">
    <source>
        <dbReference type="EMBL" id="KAE9228697.1"/>
    </source>
</evidence>
<evidence type="ECO:0000313" key="11">
    <source>
        <dbReference type="Proteomes" id="UP000429523"/>
    </source>
</evidence>
<dbReference type="EMBL" id="QXFY01000231">
    <property type="protein sequence ID" value="KAE9351237.1"/>
    <property type="molecule type" value="Genomic_DNA"/>
</dbReference>
<dbReference type="OrthoDB" id="10268171at2759"/>
<name>A0A6A3LLM2_9STRA</name>
<dbReference type="AlphaFoldDB" id="A0A6A3LLM2"/>
<dbReference type="Proteomes" id="UP000429523">
    <property type="component" value="Unassembled WGS sequence"/>
</dbReference>
<evidence type="ECO:0000313" key="14">
    <source>
        <dbReference type="Proteomes" id="UP000440367"/>
    </source>
</evidence>
<evidence type="ECO:0000313" key="1">
    <source>
        <dbReference type="EMBL" id="KAE8943276.1"/>
    </source>
</evidence>
<evidence type="ECO:0000313" key="7">
    <source>
        <dbReference type="EMBL" id="KAE9236624.1"/>
    </source>
</evidence>
<dbReference type="Proteomes" id="UP000460718">
    <property type="component" value="Unassembled WGS sequence"/>
</dbReference>
<dbReference type="EMBL" id="QXGF01000260">
    <property type="protein sequence ID" value="KAE8943276.1"/>
    <property type="molecule type" value="Genomic_DNA"/>
</dbReference>
<evidence type="ECO:0000313" key="8">
    <source>
        <dbReference type="EMBL" id="KAE9254030.1"/>
    </source>
</evidence>